<organism evidence="2 3">
    <name type="scientific">Paracoccus stylophorae</name>
    <dbReference type="NCBI Taxonomy" id="659350"/>
    <lineage>
        <taxon>Bacteria</taxon>
        <taxon>Pseudomonadati</taxon>
        <taxon>Pseudomonadota</taxon>
        <taxon>Alphaproteobacteria</taxon>
        <taxon>Rhodobacterales</taxon>
        <taxon>Paracoccaceae</taxon>
        <taxon>Paracoccus</taxon>
    </lineage>
</organism>
<sequence>MIVIASLVIGALLGWRRAGQLGGNTRDRLQYAAGFALAFSVIGLFLTVLLDRFI</sequence>
<keyword evidence="1" id="KW-0472">Membrane</keyword>
<reference evidence="2 3" key="1">
    <citation type="submission" date="2021-01" db="EMBL/GenBank/DDBJ databases">
        <title>Biogeographic distribution of Paracoccus.</title>
        <authorList>
            <person name="Hollensteiner J."/>
            <person name="Leineberger J."/>
            <person name="Brinkhoff T."/>
            <person name="Daniel R."/>
        </authorList>
    </citation>
    <scope>NUCLEOTIDE SEQUENCE [LARGE SCALE GENOMIC DNA]</scope>
    <source>
        <strain evidence="2 3">LMG25392</strain>
    </source>
</reference>
<keyword evidence="1" id="KW-1133">Transmembrane helix</keyword>
<feature type="transmembrane region" description="Helical" evidence="1">
    <location>
        <begin position="28"/>
        <end position="50"/>
    </location>
</feature>
<evidence type="ECO:0008006" key="4">
    <source>
        <dbReference type="Google" id="ProtNLM"/>
    </source>
</evidence>
<protein>
    <recommendedName>
        <fullName evidence="4">Apolipoprotein acyltransferase</fullName>
    </recommendedName>
</protein>
<accession>A0ABY7SZV6</accession>
<evidence type="ECO:0000256" key="1">
    <source>
        <dbReference type="SAM" id="Phobius"/>
    </source>
</evidence>
<evidence type="ECO:0000313" key="2">
    <source>
        <dbReference type="EMBL" id="WCR12340.1"/>
    </source>
</evidence>
<gene>
    <name evidence="2" type="ORF">JHW45_08540</name>
</gene>
<proteinExistence type="predicted"/>
<dbReference type="EMBL" id="CP067134">
    <property type="protein sequence ID" value="WCR12340.1"/>
    <property type="molecule type" value="Genomic_DNA"/>
</dbReference>
<dbReference type="RefSeq" id="WP_272860450.1">
    <property type="nucleotide sequence ID" value="NZ_CP067134.1"/>
</dbReference>
<evidence type="ECO:0000313" key="3">
    <source>
        <dbReference type="Proteomes" id="UP001218412"/>
    </source>
</evidence>
<keyword evidence="1" id="KW-0812">Transmembrane</keyword>
<dbReference type="Proteomes" id="UP001218412">
    <property type="component" value="Chromosome"/>
</dbReference>
<keyword evidence="3" id="KW-1185">Reference proteome</keyword>
<name>A0ABY7SZV6_9RHOB</name>